<protein>
    <submittedName>
        <fullName evidence="1">Uncharacterized protein</fullName>
    </submittedName>
</protein>
<accession>A0A3P7VLH3</accession>
<sequence>MNRHSTVLMSNFNQSTKLRHLTLLVQCSRAKPVGPGFESRGVRVRGCALPRSPILGRNGRPVLPGFPLRS</sequence>
<proteinExistence type="predicted"/>
<dbReference type="Proteomes" id="UP000277204">
    <property type="component" value="Unassembled WGS sequence"/>
</dbReference>
<keyword evidence="2" id="KW-1185">Reference proteome</keyword>
<reference evidence="1 2" key="1">
    <citation type="submission" date="2018-11" db="EMBL/GenBank/DDBJ databases">
        <authorList>
            <consortium name="Pathogen Informatics"/>
        </authorList>
    </citation>
    <scope>NUCLEOTIDE SEQUENCE [LARGE SCALE GENOMIC DNA]</scope>
    <source>
        <strain evidence="1 2">Zambia</strain>
    </source>
</reference>
<dbReference type="AlphaFoldDB" id="A0A3P7VLH3"/>
<organism evidence="1 2">
    <name type="scientific">Schistosoma margrebowiei</name>
    <dbReference type="NCBI Taxonomy" id="48269"/>
    <lineage>
        <taxon>Eukaryota</taxon>
        <taxon>Metazoa</taxon>
        <taxon>Spiralia</taxon>
        <taxon>Lophotrochozoa</taxon>
        <taxon>Platyhelminthes</taxon>
        <taxon>Trematoda</taxon>
        <taxon>Digenea</taxon>
        <taxon>Strigeidida</taxon>
        <taxon>Schistosomatoidea</taxon>
        <taxon>Schistosomatidae</taxon>
        <taxon>Schistosoma</taxon>
    </lineage>
</organism>
<evidence type="ECO:0000313" key="1">
    <source>
        <dbReference type="EMBL" id="VDO48736.1"/>
    </source>
</evidence>
<feature type="non-terminal residue" evidence="1">
    <location>
        <position position="70"/>
    </location>
</feature>
<name>A0A3P7VLH3_9TREM</name>
<dbReference type="EMBL" id="UZAI01000113">
    <property type="protein sequence ID" value="VDO48736.1"/>
    <property type="molecule type" value="Genomic_DNA"/>
</dbReference>
<evidence type="ECO:0000313" key="2">
    <source>
        <dbReference type="Proteomes" id="UP000277204"/>
    </source>
</evidence>
<gene>
    <name evidence="1" type="ORF">SMRZ_LOCUS610</name>
</gene>